<name>A0A011AM36_9SPHN</name>
<evidence type="ECO:0008006" key="2">
    <source>
        <dbReference type="Google" id="ProtNLM"/>
    </source>
</evidence>
<organism evidence="1">
    <name type="scientific">Sphingomonas jaspsi DSM 18422</name>
    <dbReference type="NCBI Taxonomy" id="1123268"/>
    <lineage>
        <taxon>Bacteria</taxon>
        <taxon>Pseudomonadati</taxon>
        <taxon>Pseudomonadota</taxon>
        <taxon>Alphaproteobacteria</taxon>
        <taxon>Sphingomonadales</taxon>
        <taxon>Sphingomonadaceae</taxon>
        <taxon>Sphingomonas</taxon>
    </lineage>
</organism>
<reference evidence="1" key="1">
    <citation type="submission" date="2013-07" db="EMBL/GenBank/DDBJ databases">
        <authorList>
            <consortium name="DOE Joint Genome Institute"/>
            <person name="Kyrpides N."/>
            <person name="Huntemann M."/>
            <person name="Han J."/>
            <person name="Chen A."/>
            <person name="Mavromatis K."/>
            <person name="Markowitz V."/>
            <person name="Palaniappan K."/>
            <person name="Ivanova N."/>
            <person name="Schaumberg A."/>
            <person name="Pati A."/>
            <person name="Liolios K."/>
            <person name="Nordberg H.P."/>
            <person name="Cantor M.N."/>
            <person name="Hua S.X."/>
            <person name="Woyke T."/>
        </authorList>
    </citation>
    <scope>NUCLEOTIDE SEQUENCE [LARGE SCALE GENOMIC DNA]</scope>
    <source>
        <strain evidence="1">DSM 18422</strain>
    </source>
</reference>
<dbReference type="OrthoDB" id="7392270at2"/>
<dbReference type="PROSITE" id="PS51257">
    <property type="entry name" value="PROKAR_LIPOPROTEIN"/>
    <property type="match status" value="1"/>
</dbReference>
<proteinExistence type="predicted"/>
<gene>
    <name evidence="1" type="ORF">G570DRAFT_0008</name>
</gene>
<dbReference type="EMBL" id="JFBW01000001">
    <property type="protein sequence ID" value="EXG83031.1"/>
    <property type="molecule type" value="Genomic_DNA"/>
</dbReference>
<accession>A0A011AM36</accession>
<sequence length="221" mass="22583">MISHLKSVLAAGPLLAIIACSGSPETTGNSALNSDNSATPAGLPLFGDGYPSKGDPCRRVGESAATVDFLDDSADLVGCPSAKDAGALSGKVVATIGETILVSVPRKSAPLAASEDALVPGTDFNATAEIECAGYRRAAEGRCPAGVKRNREDGVTTVEVNWPKGGSRAIFFKDGKLLGADTNEADGSARFEVKGERKADVTTVTIGPERYVIPDAFVTGG</sequence>
<comment type="caution">
    <text evidence="1">The sequence shown here is derived from an EMBL/GenBank/DDBJ whole genome shotgun (WGS) entry which is preliminary data.</text>
</comment>
<dbReference type="HOGENOM" id="CLU_104080_0_0_5"/>
<evidence type="ECO:0000313" key="1">
    <source>
        <dbReference type="EMBL" id="EXG83031.1"/>
    </source>
</evidence>
<dbReference type="AlphaFoldDB" id="A0A011AM36"/>
<protein>
    <recommendedName>
        <fullName evidence="2">Lipoprotein</fullName>
    </recommendedName>
</protein>